<evidence type="ECO:0000313" key="4">
    <source>
        <dbReference type="EMBL" id="QWV93132.1"/>
    </source>
</evidence>
<proteinExistence type="predicted"/>
<keyword evidence="1" id="KW-0808">Transferase</keyword>
<dbReference type="InterPro" id="IPR050644">
    <property type="entry name" value="PG_Glycine_Bridge_Synth"/>
</dbReference>
<dbReference type="PANTHER" id="PTHR36174:SF1">
    <property type="entry name" value="LIPID II:GLYCINE GLYCYLTRANSFERASE"/>
    <property type="match status" value="1"/>
</dbReference>
<evidence type="ECO:0000256" key="1">
    <source>
        <dbReference type="ARBA" id="ARBA00022679"/>
    </source>
</evidence>
<dbReference type="Pfam" id="PF13480">
    <property type="entry name" value="Acetyltransf_6"/>
    <property type="match status" value="1"/>
</dbReference>
<name>A0ABX8J8T8_9BACT</name>
<dbReference type="InterPro" id="IPR003447">
    <property type="entry name" value="FEMABX"/>
</dbReference>
<dbReference type="PROSITE" id="PS51191">
    <property type="entry name" value="FEMABX"/>
    <property type="match status" value="1"/>
</dbReference>
<feature type="domain" description="BioF2-like acetyltransferase" evidence="3">
    <location>
        <begin position="169"/>
        <end position="301"/>
    </location>
</feature>
<protein>
    <submittedName>
        <fullName evidence="4">GNAT family N-acetyltransferase</fullName>
    </submittedName>
</protein>
<dbReference type="InterPro" id="IPR038740">
    <property type="entry name" value="BioF2-like_GNAT_dom"/>
</dbReference>
<evidence type="ECO:0000256" key="2">
    <source>
        <dbReference type="ARBA" id="ARBA00023315"/>
    </source>
</evidence>
<accession>A0ABX8J8T8</accession>
<keyword evidence="5" id="KW-1185">Reference proteome</keyword>
<dbReference type="Proteomes" id="UP000683557">
    <property type="component" value="Chromosome"/>
</dbReference>
<evidence type="ECO:0000313" key="5">
    <source>
        <dbReference type="Proteomes" id="UP000683557"/>
    </source>
</evidence>
<keyword evidence="2" id="KW-0012">Acyltransferase</keyword>
<organism evidence="4 5">
    <name type="scientific">Geomonas oryzisoli</name>
    <dbReference type="NCBI Taxonomy" id="2847992"/>
    <lineage>
        <taxon>Bacteria</taxon>
        <taxon>Pseudomonadati</taxon>
        <taxon>Thermodesulfobacteriota</taxon>
        <taxon>Desulfuromonadia</taxon>
        <taxon>Geobacterales</taxon>
        <taxon>Geobacteraceae</taxon>
        <taxon>Geomonas</taxon>
    </lineage>
</organism>
<sequence length="368" mass="42162">MAANLSRELVEGALGDSISVIDPLRNHRWDCFVHQHPFGWITHLSGWKRVLDKNFPHMTGYYLALKDDAGAIRAALPVYAVESWLMGRRLVSIPFATLCDPLVTEAVDMELLSDAVLRLAERLDISRVEIRTAAASHLLDRDRFHADCLRKHHFLPLCADPELVRQRFHRSCVRQRIARAERSGLHLVRGKREADLREFYLLHRDTRRRKGLPPHPYLLVKTLWQTFAPQGLVELLLCRKEKETVAALLLFKYKSRVSIEYSAVNPLHNDCSPVHFLFWNAIREACLAGYGVLDFGQTSEHNKTLMEFKSHWGAQVSDLPHFLYPNSAVHHCPMGDESIAKKVLQFVCNKAPDTALSYLGNFCYRHLG</sequence>
<reference evidence="4 5" key="1">
    <citation type="submission" date="2021-06" db="EMBL/GenBank/DDBJ databases">
        <title>Gemonas diversity in paddy soil.</title>
        <authorList>
            <person name="Liu G."/>
        </authorList>
    </citation>
    <scope>NUCLEOTIDE SEQUENCE [LARGE SCALE GENOMIC DNA]</scope>
    <source>
        <strain evidence="4 5">RG10</strain>
    </source>
</reference>
<dbReference type="EMBL" id="CP076723">
    <property type="protein sequence ID" value="QWV93132.1"/>
    <property type="molecule type" value="Genomic_DNA"/>
</dbReference>
<dbReference type="PANTHER" id="PTHR36174">
    <property type="entry name" value="LIPID II:GLYCINE GLYCYLTRANSFERASE"/>
    <property type="match status" value="1"/>
</dbReference>
<evidence type="ECO:0000259" key="3">
    <source>
        <dbReference type="Pfam" id="PF13480"/>
    </source>
</evidence>
<dbReference type="RefSeq" id="WP_216799875.1">
    <property type="nucleotide sequence ID" value="NZ_CP076723.1"/>
</dbReference>
<gene>
    <name evidence="4" type="ORF">KP004_18500</name>
</gene>